<accession>A0A131YUT3</accession>
<organism evidence="2">
    <name type="scientific">Rhipicephalus appendiculatus</name>
    <name type="common">Brown ear tick</name>
    <dbReference type="NCBI Taxonomy" id="34631"/>
    <lineage>
        <taxon>Eukaryota</taxon>
        <taxon>Metazoa</taxon>
        <taxon>Ecdysozoa</taxon>
        <taxon>Arthropoda</taxon>
        <taxon>Chelicerata</taxon>
        <taxon>Arachnida</taxon>
        <taxon>Acari</taxon>
        <taxon>Parasitiformes</taxon>
        <taxon>Ixodida</taxon>
        <taxon>Ixodoidea</taxon>
        <taxon>Ixodidae</taxon>
        <taxon>Rhipicephalinae</taxon>
        <taxon>Rhipicephalus</taxon>
        <taxon>Rhipicephalus</taxon>
    </lineage>
</organism>
<evidence type="ECO:0000313" key="2">
    <source>
        <dbReference type="EMBL" id="JAP82240.1"/>
    </source>
</evidence>
<keyword evidence="1" id="KW-0732">Signal</keyword>
<protein>
    <submittedName>
        <fullName evidence="2">Uncharacterized protein</fullName>
    </submittedName>
</protein>
<dbReference type="AlphaFoldDB" id="A0A131YUT3"/>
<reference evidence="2" key="1">
    <citation type="journal article" date="2016" name="Ticks Tick Borne Dis.">
        <title>De novo assembly and annotation of the salivary gland transcriptome of Rhipicephalus appendiculatus male and female ticks during blood feeding.</title>
        <authorList>
            <person name="de Castro M.H."/>
            <person name="de Klerk D."/>
            <person name="Pienaar R."/>
            <person name="Latif A.A."/>
            <person name="Rees D.J."/>
            <person name="Mans B.J."/>
        </authorList>
    </citation>
    <scope>NUCLEOTIDE SEQUENCE</scope>
    <source>
        <tissue evidence="2">Salivary glands</tissue>
    </source>
</reference>
<dbReference type="SUPFAM" id="SSF57184">
    <property type="entry name" value="Growth factor receptor domain"/>
    <property type="match status" value="1"/>
</dbReference>
<sequence>MRAIPIFTLLFVIAVATCVSATSEPNCESVNCSEVECEPTDCTCGSRKGSCDCCDVCYKCPGDVCIPLFQEICSSGYTCDLDSPIAYFFGGAGECKPSSSS</sequence>
<dbReference type="EMBL" id="GEDV01006317">
    <property type="protein sequence ID" value="JAP82240.1"/>
    <property type="molecule type" value="Transcribed_RNA"/>
</dbReference>
<dbReference type="InterPro" id="IPR009030">
    <property type="entry name" value="Growth_fac_rcpt_cys_sf"/>
</dbReference>
<name>A0A131YUT3_RHIAP</name>
<evidence type="ECO:0000256" key="1">
    <source>
        <dbReference type="SAM" id="SignalP"/>
    </source>
</evidence>
<feature type="chain" id="PRO_5007286177" evidence="1">
    <location>
        <begin position="22"/>
        <end position="101"/>
    </location>
</feature>
<feature type="signal peptide" evidence="1">
    <location>
        <begin position="1"/>
        <end position="21"/>
    </location>
</feature>
<proteinExistence type="predicted"/>